<accession>W6JST7</accession>
<name>W6JST7_9MICO</name>
<sequence>MSDSTSIEDILGPRPEITRGHATLECAYPAGEETFTGLMMLRIATGAYEDTDELVEGFVEMAEEFEEYFPDDEPVAPTDVPARFQQVLDEYKRVVHTTSYDAYCLLSLPEILPSAGLVLSWGDGFDSSEALEVVRDLADQYAEQGIDMRGYVYAHTQDLERLVLTGDLYLGFGVLGPRDDVAAVAVGRQVVDVLRQLGLPFTWDGTVGARILVAPVLYEIELEDETGEDGIGEDAD</sequence>
<proteinExistence type="predicted"/>
<organism evidence="2 3">
    <name type="scientific">Nostocoides australiense Ben110</name>
    <dbReference type="NCBI Taxonomy" id="1193182"/>
    <lineage>
        <taxon>Bacteria</taxon>
        <taxon>Bacillati</taxon>
        <taxon>Actinomycetota</taxon>
        <taxon>Actinomycetes</taxon>
        <taxon>Micrococcales</taxon>
        <taxon>Intrasporangiaceae</taxon>
        <taxon>Nostocoides</taxon>
    </lineage>
</organism>
<protein>
    <recommendedName>
        <fullName evidence="1">DUF6891 domain-containing protein</fullName>
    </recommendedName>
</protein>
<reference evidence="2 3" key="1">
    <citation type="journal article" date="2013" name="ISME J.">
        <title>A metabolic model for members of the genus Tetrasphaera involved in enhanced biological phosphorus removal.</title>
        <authorList>
            <person name="Kristiansen R."/>
            <person name="Nguyen H.T.T."/>
            <person name="Saunders A.M."/>
            <person name="Nielsen J.L."/>
            <person name="Wimmer R."/>
            <person name="Le V.Q."/>
            <person name="McIlroy S.J."/>
            <person name="Petrovski S."/>
            <person name="Seviour R.J."/>
            <person name="Calteau A."/>
            <person name="Nielsen K.L."/>
            <person name="Nielsen P.H."/>
        </authorList>
    </citation>
    <scope>NUCLEOTIDE SEQUENCE [LARGE SCALE GENOMIC DNA]</scope>
    <source>
        <strain evidence="2 3">Ben110</strain>
    </source>
</reference>
<dbReference type="RefSeq" id="WP_048696530.1">
    <property type="nucleotide sequence ID" value="NZ_HG764815.1"/>
</dbReference>
<dbReference type="Proteomes" id="UP000035763">
    <property type="component" value="Unassembled WGS sequence"/>
</dbReference>
<evidence type="ECO:0000259" key="1">
    <source>
        <dbReference type="Pfam" id="PF21831"/>
    </source>
</evidence>
<dbReference type="AlphaFoldDB" id="W6JST7"/>
<feature type="domain" description="DUF6891" evidence="1">
    <location>
        <begin position="43"/>
        <end position="216"/>
    </location>
</feature>
<dbReference type="STRING" id="1193182.BN11_1070002"/>
<dbReference type="InterPro" id="IPR054186">
    <property type="entry name" value="DUF6891"/>
</dbReference>
<dbReference type="OrthoDB" id="5515732at2"/>
<gene>
    <name evidence="2" type="ORF">BN11_1070002</name>
</gene>
<evidence type="ECO:0000313" key="2">
    <source>
        <dbReference type="EMBL" id="CCH71712.1"/>
    </source>
</evidence>
<dbReference type="Pfam" id="PF21831">
    <property type="entry name" value="DUF6891"/>
    <property type="match status" value="1"/>
</dbReference>
<comment type="caution">
    <text evidence="2">The sequence shown here is derived from an EMBL/GenBank/DDBJ whole genome shotgun (WGS) entry which is preliminary data.</text>
</comment>
<keyword evidence="3" id="KW-1185">Reference proteome</keyword>
<dbReference type="EMBL" id="CAJA01000010">
    <property type="protein sequence ID" value="CCH71712.1"/>
    <property type="molecule type" value="Genomic_DNA"/>
</dbReference>
<evidence type="ECO:0000313" key="3">
    <source>
        <dbReference type="Proteomes" id="UP000035763"/>
    </source>
</evidence>